<reference evidence="2" key="1">
    <citation type="journal article" date="2019" name="bioRxiv">
        <title>The Genome of the Zebra Mussel, Dreissena polymorpha: A Resource for Invasive Species Research.</title>
        <authorList>
            <person name="McCartney M.A."/>
            <person name="Auch B."/>
            <person name="Kono T."/>
            <person name="Mallez S."/>
            <person name="Zhang Y."/>
            <person name="Obille A."/>
            <person name="Becker A."/>
            <person name="Abrahante J.E."/>
            <person name="Garbe J."/>
            <person name="Badalamenti J.P."/>
            <person name="Herman A."/>
            <person name="Mangelson H."/>
            <person name="Liachko I."/>
            <person name="Sullivan S."/>
            <person name="Sone E.D."/>
            <person name="Koren S."/>
            <person name="Silverstein K.A.T."/>
            <person name="Beckman K.B."/>
            <person name="Gohl D.M."/>
        </authorList>
    </citation>
    <scope>NUCLEOTIDE SEQUENCE</scope>
    <source>
        <strain evidence="2">Duluth1</strain>
        <tissue evidence="2">Whole animal</tissue>
    </source>
</reference>
<reference evidence="2" key="2">
    <citation type="submission" date="2020-11" db="EMBL/GenBank/DDBJ databases">
        <authorList>
            <person name="McCartney M.A."/>
            <person name="Auch B."/>
            <person name="Kono T."/>
            <person name="Mallez S."/>
            <person name="Becker A."/>
            <person name="Gohl D.M."/>
            <person name="Silverstein K.A.T."/>
            <person name="Koren S."/>
            <person name="Bechman K.B."/>
            <person name="Herman A."/>
            <person name="Abrahante J.E."/>
            <person name="Garbe J."/>
        </authorList>
    </citation>
    <scope>NUCLEOTIDE SEQUENCE</scope>
    <source>
        <strain evidence="2">Duluth1</strain>
        <tissue evidence="2">Whole animal</tissue>
    </source>
</reference>
<accession>A0A9D4LMZ7</accession>
<sequence length="142" mass="16249">MDLETNSYEGASVSDIIHKASLSLMSESVAVCDRVLKESKHLKMDYESKLSSLISKPQFDKTLCEQTDFSFKMKIDLLRTKKRKLKLLRTRKKSADDQCLLLIETDGNCLFRCIAALIFDDSEIHELLRTSVTNHMLDNKST</sequence>
<comment type="caution">
    <text evidence="2">The sequence shown here is derived from an EMBL/GenBank/DDBJ whole genome shotgun (WGS) entry which is preliminary data.</text>
</comment>
<dbReference type="AlphaFoldDB" id="A0A9D4LMZ7"/>
<dbReference type="CDD" id="cd22744">
    <property type="entry name" value="OTU"/>
    <property type="match status" value="1"/>
</dbReference>
<evidence type="ECO:0000313" key="3">
    <source>
        <dbReference type="Proteomes" id="UP000828390"/>
    </source>
</evidence>
<keyword evidence="3" id="KW-1185">Reference proteome</keyword>
<dbReference type="InterPro" id="IPR003323">
    <property type="entry name" value="OTU_dom"/>
</dbReference>
<dbReference type="Proteomes" id="UP000828390">
    <property type="component" value="Unassembled WGS sequence"/>
</dbReference>
<proteinExistence type="predicted"/>
<feature type="domain" description="OTU" evidence="1">
    <location>
        <begin position="98"/>
        <end position="142"/>
    </location>
</feature>
<evidence type="ECO:0000259" key="1">
    <source>
        <dbReference type="PROSITE" id="PS50802"/>
    </source>
</evidence>
<protein>
    <recommendedName>
        <fullName evidence="1">OTU domain-containing protein</fullName>
    </recommendedName>
</protein>
<organism evidence="2 3">
    <name type="scientific">Dreissena polymorpha</name>
    <name type="common">Zebra mussel</name>
    <name type="synonym">Mytilus polymorpha</name>
    <dbReference type="NCBI Taxonomy" id="45954"/>
    <lineage>
        <taxon>Eukaryota</taxon>
        <taxon>Metazoa</taxon>
        <taxon>Spiralia</taxon>
        <taxon>Lophotrochozoa</taxon>
        <taxon>Mollusca</taxon>
        <taxon>Bivalvia</taxon>
        <taxon>Autobranchia</taxon>
        <taxon>Heteroconchia</taxon>
        <taxon>Euheterodonta</taxon>
        <taxon>Imparidentia</taxon>
        <taxon>Neoheterodontei</taxon>
        <taxon>Myida</taxon>
        <taxon>Dreissenoidea</taxon>
        <taxon>Dreissenidae</taxon>
        <taxon>Dreissena</taxon>
    </lineage>
</organism>
<evidence type="ECO:0000313" key="2">
    <source>
        <dbReference type="EMBL" id="KAH3860995.1"/>
    </source>
</evidence>
<dbReference type="PROSITE" id="PS50802">
    <property type="entry name" value="OTU"/>
    <property type="match status" value="1"/>
</dbReference>
<gene>
    <name evidence="2" type="ORF">DPMN_023921</name>
</gene>
<dbReference type="Gene3D" id="3.90.70.80">
    <property type="match status" value="1"/>
</dbReference>
<dbReference type="EMBL" id="JAIWYP010000002">
    <property type="protein sequence ID" value="KAH3860995.1"/>
    <property type="molecule type" value="Genomic_DNA"/>
</dbReference>
<name>A0A9D4LMZ7_DREPO</name>